<sequence length="162" mass="16859">MVFKPQYVKVTREGIELQNSTLIGPFSEGDDLALTCESGGGKPTPVVAWYNGSQKLSGDYLTEPGSNGAGTGRNSVRLTLSRGDLGAKYECRATNDALESPMVAAVEVDVNEVWRRCCGGSLIATGCLEPGPGPGHLASANARATPSHASFSTGSRPSQEGQ</sequence>
<accession>A0AAE1LS98</accession>
<dbReference type="Proteomes" id="UP001219518">
    <property type="component" value="Unassembled WGS sequence"/>
</dbReference>
<evidence type="ECO:0000256" key="2">
    <source>
        <dbReference type="SAM" id="MobiDB-lite"/>
    </source>
</evidence>
<gene>
    <name evidence="4" type="ORF">KUF71_017297</name>
</gene>
<keyword evidence="5" id="KW-1185">Reference proteome</keyword>
<reference evidence="4" key="1">
    <citation type="submission" date="2021-07" db="EMBL/GenBank/DDBJ databases">
        <authorList>
            <person name="Catto M.A."/>
            <person name="Jacobson A."/>
            <person name="Kennedy G."/>
            <person name="Labadie P."/>
            <person name="Hunt B.G."/>
            <person name="Srinivasan R."/>
        </authorList>
    </citation>
    <scope>NUCLEOTIDE SEQUENCE</scope>
    <source>
        <strain evidence="4">PL_HMW_Pooled</strain>
        <tissue evidence="4">Head</tissue>
    </source>
</reference>
<dbReference type="InterPro" id="IPR007110">
    <property type="entry name" value="Ig-like_dom"/>
</dbReference>
<dbReference type="PANTHER" id="PTHR23278:SF32">
    <property type="entry name" value="NEUROMUSCULIN, ISOFORM E"/>
    <property type="match status" value="1"/>
</dbReference>
<dbReference type="SUPFAM" id="SSF48726">
    <property type="entry name" value="Immunoglobulin"/>
    <property type="match status" value="1"/>
</dbReference>
<keyword evidence="1" id="KW-1015">Disulfide bond</keyword>
<evidence type="ECO:0000256" key="1">
    <source>
        <dbReference type="ARBA" id="ARBA00023157"/>
    </source>
</evidence>
<dbReference type="EMBL" id="JAHWGI010001372">
    <property type="protein sequence ID" value="KAK3929014.1"/>
    <property type="molecule type" value="Genomic_DNA"/>
</dbReference>
<dbReference type="InterPro" id="IPR013783">
    <property type="entry name" value="Ig-like_fold"/>
</dbReference>
<evidence type="ECO:0000313" key="5">
    <source>
        <dbReference type="Proteomes" id="UP001219518"/>
    </source>
</evidence>
<dbReference type="InterPro" id="IPR003598">
    <property type="entry name" value="Ig_sub2"/>
</dbReference>
<proteinExistence type="predicted"/>
<comment type="caution">
    <text evidence="4">The sequence shown here is derived from an EMBL/GenBank/DDBJ whole genome shotgun (WGS) entry which is preliminary data.</text>
</comment>
<name>A0AAE1LS98_9NEOP</name>
<dbReference type="Pfam" id="PF08205">
    <property type="entry name" value="C2-set_2"/>
    <property type="match status" value="1"/>
</dbReference>
<reference evidence="4" key="2">
    <citation type="journal article" date="2023" name="BMC Genomics">
        <title>Pest status, molecular evolution, and epigenetic factors derived from the genome assembly of Frankliniella fusca, a thysanopteran phytovirus vector.</title>
        <authorList>
            <person name="Catto M.A."/>
            <person name="Labadie P.E."/>
            <person name="Jacobson A.L."/>
            <person name="Kennedy G.G."/>
            <person name="Srinivasan R."/>
            <person name="Hunt B.G."/>
        </authorList>
    </citation>
    <scope>NUCLEOTIDE SEQUENCE</scope>
    <source>
        <strain evidence="4">PL_HMW_Pooled</strain>
    </source>
</reference>
<dbReference type="SMART" id="SM00408">
    <property type="entry name" value="IGc2"/>
    <property type="match status" value="1"/>
</dbReference>
<organism evidence="4 5">
    <name type="scientific">Frankliniella fusca</name>
    <dbReference type="NCBI Taxonomy" id="407009"/>
    <lineage>
        <taxon>Eukaryota</taxon>
        <taxon>Metazoa</taxon>
        <taxon>Ecdysozoa</taxon>
        <taxon>Arthropoda</taxon>
        <taxon>Hexapoda</taxon>
        <taxon>Insecta</taxon>
        <taxon>Pterygota</taxon>
        <taxon>Neoptera</taxon>
        <taxon>Paraneoptera</taxon>
        <taxon>Thysanoptera</taxon>
        <taxon>Terebrantia</taxon>
        <taxon>Thripoidea</taxon>
        <taxon>Thripidae</taxon>
        <taxon>Frankliniella</taxon>
    </lineage>
</organism>
<evidence type="ECO:0000259" key="3">
    <source>
        <dbReference type="PROSITE" id="PS50835"/>
    </source>
</evidence>
<dbReference type="Gene3D" id="2.60.40.10">
    <property type="entry name" value="Immunoglobulins"/>
    <property type="match status" value="1"/>
</dbReference>
<feature type="region of interest" description="Disordered" evidence="2">
    <location>
        <begin position="136"/>
        <end position="162"/>
    </location>
</feature>
<dbReference type="PANTHER" id="PTHR23278">
    <property type="entry name" value="SIDESTEP PROTEIN"/>
    <property type="match status" value="1"/>
</dbReference>
<feature type="domain" description="Ig-like" evidence="3">
    <location>
        <begin position="5"/>
        <end position="111"/>
    </location>
</feature>
<evidence type="ECO:0000313" key="4">
    <source>
        <dbReference type="EMBL" id="KAK3929014.1"/>
    </source>
</evidence>
<dbReference type="InterPro" id="IPR036179">
    <property type="entry name" value="Ig-like_dom_sf"/>
</dbReference>
<feature type="compositionally biased region" description="Polar residues" evidence="2">
    <location>
        <begin position="142"/>
        <end position="162"/>
    </location>
</feature>
<dbReference type="PROSITE" id="PS50835">
    <property type="entry name" value="IG_LIKE"/>
    <property type="match status" value="1"/>
</dbReference>
<protein>
    <submittedName>
        <fullName evidence="4">Synaptogenesis protein syg-2</fullName>
    </submittedName>
</protein>
<dbReference type="InterPro" id="IPR013162">
    <property type="entry name" value="CD80_C2-set"/>
</dbReference>
<dbReference type="AlphaFoldDB" id="A0AAE1LS98"/>